<dbReference type="GO" id="GO:0004497">
    <property type="term" value="F:monooxygenase activity"/>
    <property type="evidence" value="ECO:0007669"/>
    <property type="project" value="InterPro"/>
</dbReference>
<comment type="similarity">
    <text evidence="1">Belongs to the paxM FAD-dependent monooxygenase family.</text>
</comment>
<dbReference type="InterPro" id="IPR050562">
    <property type="entry name" value="FAD_mOase_fung"/>
</dbReference>
<keyword evidence="8" id="KW-1185">Reference proteome</keyword>
<evidence type="ECO:0000256" key="3">
    <source>
        <dbReference type="ARBA" id="ARBA00022827"/>
    </source>
</evidence>
<sequence>MDTTELKVIIAGAGIGGLCAAISLELAGADYTVLEQSPADDPSTKDSYGGAVQVGPTALHFLRQLGIYEEIQHISKPVSGVSMNEHDMSYVGRIDLTGYKERHDTPQFCDSVMARSQLHTLLRQRVPPKRIVHKMILGIMQDATKVTVRCSDGTIFEGDILIAADGAFSNVRHGLYWTLDEKKQLPKADAVPMSVDLCILSGRTKPLEPSKYSVLMDSMSEIQSVQAPDQPYTVWFIPMLDNRIAWDITHDIPKTAIRQGEASRVYQWPPHDIEQTLDVVKKLECPYGGLVGDLLETTEVESMFMHMTEERLCETWHDGRVVLLGDDCTSGGLGTLHSMPQADLQSDSMEDITGMFKAYRERRAVSAKAAVEQSGVLRQVFTGKGRAASLRRSVVFNYMPERVRNMVDDKRNEYRPQLSFLPQVKDRGTVVFNGSRPPSRRSSSIMSTSSPTTTEATAAAEAPIANGSSATLLSDEPKELGPEISKDSRPVSDVSKSLSGLMDASLGPKRTTAIF</sequence>
<evidence type="ECO:0000256" key="1">
    <source>
        <dbReference type="ARBA" id="ARBA00007992"/>
    </source>
</evidence>
<keyword evidence="3" id="KW-0274">FAD</keyword>
<dbReference type="AlphaFoldDB" id="A0A9P6FSU3"/>
<protein>
    <recommendedName>
        <fullName evidence="6">FAD-binding domain-containing protein</fullName>
    </recommendedName>
</protein>
<evidence type="ECO:0000259" key="6">
    <source>
        <dbReference type="Pfam" id="PF01494"/>
    </source>
</evidence>
<keyword evidence="2" id="KW-0285">Flavoprotein</keyword>
<dbReference type="EMBL" id="JAABOA010001713">
    <property type="protein sequence ID" value="KAF9581017.1"/>
    <property type="molecule type" value="Genomic_DNA"/>
</dbReference>
<dbReference type="OrthoDB" id="655030at2759"/>
<dbReference type="Proteomes" id="UP000780801">
    <property type="component" value="Unassembled WGS sequence"/>
</dbReference>
<dbReference type="PRINTS" id="PR00420">
    <property type="entry name" value="RNGMNOXGNASE"/>
</dbReference>
<proteinExistence type="inferred from homology"/>
<dbReference type="SUPFAM" id="SSF51905">
    <property type="entry name" value="FAD/NAD(P)-binding domain"/>
    <property type="match status" value="1"/>
</dbReference>
<feature type="compositionally biased region" description="Low complexity" evidence="5">
    <location>
        <begin position="435"/>
        <end position="463"/>
    </location>
</feature>
<comment type="caution">
    <text evidence="7">The sequence shown here is derived from an EMBL/GenBank/DDBJ whole genome shotgun (WGS) entry which is preliminary data.</text>
</comment>
<gene>
    <name evidence="7" type="ORF">BGW38_002117</name>
</gene>
<reference evidence="7" key="1">
    <citation type="journal article" date="2020" name="Fungal Divers.">
        <title>Resolving the Mortierellaceae phylogeny through synthesis of multi-gene phylogenetics and phylogenomics.</title>
        <authorList>
            <person name="Vandepol N."/>
            <person name="Liber J."/>
            <person name="Desiro A."/>
            <person name="Na H."/>
            <person name="Kennedy M."/>
            <person name="Barry K."/>
            <person name="Grigoriev I.V."/>
            <person name="Miller A.N."/>
            <person name="O'Donnell K."/>
            <person name="Stajich J.E."/>
            <person name="Bonito G."/>
        </authorList>
    </citation>
    <scope>NUCLEOTIDE SEQUENCE</scope>
    <source>
        <strain evidence="7">KOD1015</strain>
    </source>
</reference>
<dbReference type="PANTHER" id="PTHR47356">
    <property type="entry name" value="FAD-DEPENDENT MONOOXYGENASE ASQG-RELATED"/>
    <property type="match status" value="1"/>
</dbReference>
<evidence type="ECO:0000256" key="2">
    <source>
        <dbReference type="ARBA" id="ARBA00022630"/>
    </source>
</evidence>
<dbReference type="InterPro" id="IPR036188">
    <property type="entry name" value="FAD/NAD-bd_sf"/>
</dbReference>
<evidence type="ECO:0000313" key="8">
    <source>
        <dbReference type="Proteomes" id="UP000780801"/>
    </source>
</evidence>
<evidence type="ECO:0000313" key="7">
    <source>
        <dbReference type="EMBL" id="KAF9581017.1"/>
    </source>
</evidence>
<feature type="domain" description="FAD-binding" evidence="6">
    <location>
        <begin position="6"/>
        <end position="326"/>
    </location>
</feature>
<dbReference type="InterPro" id="IPR002938">
    <property type="entry name" value="FAD-bd"/>
</dbReference>
<dbReference type="GO" id="GO:0071949">
    <property type="term" value="F:FAD binding"/>
    <property type="evidence" value="ECO:0007669"/>
    <property type="project" value="InterPro"/>
</dbReference>
<evidence type="ECO:0000256" key="5">
    <source>
        <dbReference type="SAM" id="MobiDB-lite"/>
    </source>
</evidence>
<dbReference type="PANTHER" id="PTHR47356:SF2">
    <property type="entry name" value="FAD-BINDING DOMAIN-CONTAINING PROTEIN-RELATED"/>
    <property type="match status" value="1"/>
</dbReference>
<organism evidence="7 8">
    <name type="scientific">Lunasporangiospora selenospora</name>
    <dbReference type="NCBI Taxonomy" id="979761"/>
    <lineage>
        <taxon>Eukaryota</taxon>
        <taxon>Fungi</taxon>
        <taxon>Fungi incertae sedis</taxon>
        <taxon>Mucoromycota</taxon>
        <taxon>Mortierellomycotina</taxon>
        <taxon>Mortierellomycetes</taxon>
        <taxon>Mortierellales</taxon>
        <taxon>Mortierellaceae</taxon>
        <taxon>Lunasporangiospora</taxon>
    </lineage>
</organism>
<keyword evidence="4" id="KW-0560">Oxidoreductase</keyword>
<name>A0A9P6FSU3_9FUNG</name>
<accession>A0A9P6FSU3</accession>
<dbReference type="Gene3D" id="3.50.50.60">
    <property type="entry name" value="FAD/NAD(P)-binding domain"/>
    <property type="match status" value="1"/>
</dbReference>
<dbReference type="Pfam" id="PF01494">
    <property type="entry name" value="FAD_binding_3"/>
    <property type="match status" value="1"/>
</dbReference>
<feature type="compositionally biased region" description="Basic and acidic residues" evidence="5">
    <location>
        <begin position="475"/>
        <end position="490"/>
    </location>
</feature>
<feature type="region of interest" description="Disordered" evidence="5">
    <location>
        <begin position="432"/>
        <end position="503"/>
    </location>
</feature>
<evidence type="ECO:0000256" key="4">
    <source>
        <dbReference type="ARBA" id="ARBA00023002"/>
    </source>
</evidence>